<protein>
    <recommendedName>
        <fullName evidence="4">Phosphate-binding protein</fullName>
    </recommendedName>
</protein>
<comment type="similarity">
    <text evidence="1 4">Belongs to the PstS family.</text>
</comment>
<comment type="caution">
    <text evidence="6">The sequence shown here is derived from an EMBL/GenBank/DDBJ whole genome shotgun (WGS) entry which is preliminary data.</text>
</comment>
<keyword evidence="2 4" id="KW-0813">Transport</keyword>
<evidence type="ECO:0000256" key="1">
    <source>
        <dbReference type="ARBA" id="ARBA00008725"/>
    </source>
</evidence>
<keyword evidence="3" id="KW-0732">Signal</keyword>
<evidence type="ECO:0000256" key="3">
    <source>
        <dbReference type="ARBA" id="ARBA00022729"/>
    </source>
</evidence>
<gene>
    <name evidence="6" type="ORF">QHF89_16900</name>
</gene>
<dbReference type="InterPro" id="IPR024370">
    <property type="entry name" value="PBP_domain"/>
</dbReference>
<organism evidence="6 7">
    <name type="scientific">Polyangium sorediatum</name>
    <dbReference type="NCBI Taxonomy" id="889274"/>
    <lineage>
        <taxon>Bacteria</taxon>
        <taxon>Pseudomonadati</taxon>
        <taxon>Myxococcota</taxon>
        <taxon>Polyangia</taxon>
        <taxon>Polyangiales</taxon>
        <taxon>Polyangiaceae</taxon>
        <taxon>Polyangium</taxon>
    </lineage>
</organism>
<evidence type="ECO:0000313" key="6">
    <source>
        <dbReference type="EMBL" id="MDI1431175.1"/>
    </source>
</evidence>
<dbReference type="Proteomes" id="UP001160301">
    <property type="component" value="Unassembled WGS sequence"/>
</dbReference>
<reference evidence="6 7" key="1">
    <citation type="submission" date="2023-04" db="EMBL/GenBank/DDBJ databases">
        <title>The genome sequence of Polyangium sorediatum DSM14670.</title>
        <authorList>
            <person name="Zhang X."/>
        </authorList>
    </citation>
    <scope>NUCLEOTIDE SEQUENCE [LARGE SCALE GENOMIC DNA]</scope>
    <source>
        <strain evidence="6 7">DSM 14670</strain>
    </source>
</reference>
<proteinExistence type="inferred from homology"/>
<dbReference type="PANTHER" id="PTHR30570:SF1">
    <property type="entry name" value="PHOSPHATE-BINDING PROTEIN PSTS"/>
    <property type="match status" value="1"/>
</dbReference>
<evidence type="ECO:0000256" key="2">
    <source>
        <dbReference type="ARBA" id="ARBA00022448"/>
    </source>
</evidence>
<keyword evidence="4" id="KW-0592">Phosphate transport</keyword>
<dbReference type="RefSeq" id="WP_136972992.1">
    <property type="nucleotide sequence ID" value="NZ_JARZHI010000012.1"/>
</dbReference>
<evidence type="ECO:0000259" key="5">
    <source>
        <dbReference type="Pfam" id="PF12849"/>
    </source>
</evidence>
<feature type="domain" description="PBP" evidence="5">
    <location>
        <begin position="23"/>
        <end position="264"/>
    </location>
</feature>
<dbReference type="NCBIfam" id="TIGR02136">
    <property type="entry name" value="ptsS_2"/>
    <property type="match status" value="1"/>
</dbReference>
<dbReference type="Gene3D" id="3.40.190.10">
    <property type="entry name" value="Periplasmic binding protein-like II"/>
    <property type="match status" value="2"/>
</dbReference>
<dbReference type="PANTHER" id="PTHR30570">
    <property type="entry name" value="PERIPLASMIC PHOSPHATE BINDING COMPONENT OF PHOSPHATE ABC TRANSPORTER"/>
    <property type="match status" value="1"/>
</dbReference>
<dbReference type="EMBL" id="JARZHI010000012">
    <property type="protein sequence ID" value="MDI1431175.1"/>
    <property type="molecule type" value="Genomic_DNA"/>
</dbReference>
<comment type="function">
    <text evidence="4">Involved in the system for phosphate transport across the cytoplasmic membrane.</text>
</comment>
<evidence type="ECO:0000256" key="4">
    <source>
        <dbReference type="RuleBase" id="RU367119"/>
    </source>
</evidence>
<evidence type="ECO:0000313" key="7">
    <source>
        <dbReference type="Proteomes" id="UP001160301"/>
    </source>
</evidence>
<dbReference type="InterPro" id="IPR011862">
    <property type="entry name" value="Phos-bd"/>
</dbReference>
<sequence length="281" mass="29507">MNGWHLLPAALLVLACSGRYGGAPGAGARITIRGSDTLVVLMQRWAEAYTTSQPDVVVEVSGGGTGTGIAALMNGTTDLAMASRPIAPEERARIEGSGAKLVEIPVALDAVAIYVHESNPLSALTLDALRGVFAGKIRRWSELGGADRPIVLYSRESSSGTYAFFKEHVLQKCDFAPETQSLPGTAAVVQAVARDPAAIGYGGIARARGVKVLPLRLADGSVVAPDHEAATTGRYPLTRPLFVYLRAPANPEAEGFARFLVGPEAQALAEEAGFFAWRSPP</sequence>
<dbReference type="Pfam" id="PF12849">
    <property type="entry name" value="PBP_like_2"/>
    <property type="match status" value="1"/>
</dbReference>
<dbReference type="SUPFAM" id="SSF53850">
    <property type="entry name" value="Periplasmic binding protein-like II"/>
    <property type="match status" value="1"/>
</dbReference>
<name>A0ABT6NS79_9BACT</name>
<accession>A0ABT6NS79</accession>
<dbReference type="InterPro" id="IPR050811">
    <property type="entry name" value="Phosphate_ABC_transporter"/>
</dbReference>
<dbReference type="CDD" id="cd13566">
    <property type="entry name" value="PBP2_phosphate"/>
    <property type="match status" value="1"/>
</dbReference>
<keyword evidence="7" id="KW-1185">Reference proteome</keyword>